<evidence type="ECO:0000313" key="1">
    <source>
        <dbReference type="EMBL" id="SHG59938.1"/>
    </source>
</evidence>
<protein>
    <submittedName>
        <fullName evidence="1">Uncharacterized protein</fullName>
    </submittedName>
</protein>
<dbReference type="AlphaFoldDB" id="A0A1M5L4J3"/>
<sequence>MTISGTHIKNYKALILVFVLVFSLSPCSLKRDFLSIFDIQHISGLNKVKITGSAASCVFSGETSSSRIILSKADVKLKNSGFIFYSDTELSFREEKITFPKYSGHTSGNSPPKYILFKRLKLNPA</sequence>
<reference evidence="2" key="1">
    <citation type="submission" date="2016-11" db="EMBL/GenBank/DDBJ databases">
        <authorList>
            <person name="Varghese N."/>
            <person name="Submissions S."/>
        </authorList>
    </citation>
    <scope>NUCLEOTIDE SEQUENCE [LARGE SCALE GENOMIC DNA]</scope>
    <source>
        <strain evidence="2">DSM 19055</strain>
    </source>
</reference>
<proteinExistence type="predicted"/>
<dbReference type="STRING" id="421058.SAMN05421866_0954"/>
<dbReference type="Proteomes" id="UP000184047">
    <property type="component" value="Unassembled WGS sequence"/>
</dbReference>
<accession>A0A1M5L4J3</accession>
<dbReference type="EMBL" id="FQWT01000001">
    <property type="protein sequence ID" value="SHG59938.1"/>
    <property type="molecule type" value="Genomic_DNA"/>
</dbReference>
<gene>
    <name evidence="1" type="ORF">SAMN05421866_0954</name>
</gene>
<dbReference type="OrthoDB" id="713751at2"/>
<keyword evidence="2" id="KW-1185">Reference proteome</keyword>
<dbReference type="RefSeq" id="WP_073060469.1">
    <property type="nucleotide sequence ID" value="NZ_FQWT01000001.1"/>
</dbReference>
<evidence type="ECO:0000313" key="2">
    <source>
        <dbReference type="Proteomes" id="UP000184047"/>
    </source>
</evidence>
<dbReference type="eggNOG" id="ENOG5033D8Z">
    <property type="taxonomic scope" value="Bacteria"/>
</dbReference>
<name>A0A1M5L4J3_9FLAO</name>
<organism evidence="1 2">
    <name type="scientific">Chryseobacterium oranimense</name>
    <dbReference type="NCBI Taxonomy" id="421058"/>
    <lineage>
        <taxon>Bacteria</taxon>
        <taxon>Pseudomonadati</taxon>
        <taxon>Bacteroidota</taxon>
        <taxon>Flavobacteriia</taxon>
        <taxon>Flavobacteriales</taxon>
        <taxon>Weeksellaceae</taxon>
        <taxon>Chryseobacterium group</taxon>
        <taxon>Chryseobacterium</taxon>
    </lineage>
</organism>